<feature type="transmembrane region" description="Helical" evidence="1">
    <location>
        <begin position="40"/>
        <end position="58"/>
    </location>
</feature>
<dbReference type="AlphaFoldDB" id="A0A0B7GIP7"/>
<keyword evidence="1" id="KW-0472">Membrane</keyword>
<keyword evidence="1" id="KW-0812">Transmembrane</keyword>
<reference evidence="3 4" key="1">
    <citation type="submission" date="2015-01" db="EMBL/GenBank/DDBJ databases">
        <authorList>
            <person name="Pelicic Vladimir"/>
        </authorList>
    </citation>
    <scope>NUCLEOTIDE SEQUENCE [LARGE SCALE GENOMIC DNA]</scope>
    <source>
        <strain evidence="3 4">2908</strain>
    </source>
</reference>
<accession>A0A0B7GIP7</accession>
<dbReference type="EMBL" id="CDMW01000001">
    <property type="protein sequence ID" value="CEL89650.1"/>
    <property type="molecule type" value="Genomic_DNA"/>
</dbReference>
<proteinExistence type="predicted"/>
<dbReference type="InterPro" id="IPR012867">
    <property type="entry name" value="DUF1648"/>
</dbReference>
<dbReference type="Proteomes" id="UP000183504">
    <property type="component" value="Unassembled WGS sequence"/>
</dbReference>
<name>A0A0B7GIP7_STRSA</name>
<dbReference type="RefSeq" id="WP_072073434.1">
    <property type="nucleotide sequence ID" value="NZ_CDMW01000001.1"/>
</dbReference>
<evidence type="ECO:0000256" key="1">
    <source>
        <dbReference type="SAM" id="Phobius"/>
    </source>
</evidence>
<evidence type="ECO:0000259" key="2">
    <source>
        <dbReference type="Pfam" id="PF07853"/>
    </source>
</evidence>
<dbReference type="Pfam" id="PF07853">
    <property type="entry name" value="DUF1648"/>
    <property type="match status" value="1"/>
</dbReference>
<protein>
    <recommendedName>
        <fullName evidence="2">DUF1648 domain-containing protein</fullName>
    </recommendedName>
</protein>
<evidence type="ECO:0000313" key="4">
    <source>
        <dbReference type="Proteomes" id="UP000183504"/>
    </source>
</evidence>
<sequence>MKKKDLFVLFLLAVTLFLIICLLPEQVPIHFNSAGKADIVVNRFWLILSLPIPYSLYWKYFQSKSKRGH</sequence>
<feature type="domain" description="DUF1648" evidence="2">
    <location>
        <begin position="9"/>
        <end position="52"/>
    </location>
</feature>
<keyword evidence="1" id="KW-1133">Transmembrane helix</keyword>
<evidence type="ECO:0000313" key="3">
    <source>
        <dbReference type="EMBL" id="CEL89650.1"/>
    </source>
</evidence>
<organism evidence="3 4">
    <name type="scientific">Streptococcus sanguinis</name>
    <dbReference type="NCBI Taxonomy" id="1305"/>
    <lineage>
        <taxon>Bacteria</taxon>
        <taxon>Bacillati</taxon>
        <taxon>Bacillota</taxon>
        <taxon>Bacilli</taxon>
        <taxon>Lactobacillales</taxon>
        <taxon>Streptococcaceae</taxon>
        <taxon>Streptococcus</taxon>
    </lineage>
</organism>
<gene>
    <name evidence="3" type="ORF">SSV_0336</name>
</gene>